<feature type="topological domain" description="Cytoplasmic" evidence="13">
    <location>
        <begin position="1"/>
        <end position="8"/>
    </location>
</feature>
<comment type="similarity">
    <text evidence="13">Belongs to the CcmE/CycJ family.</text>
</comment>
<keyword evidence="8 13" id="KW-0735">Signal-anchor</keyword>
<dbReference type="GO" id="GO:0046872">
    <property type="term" value="F:metal ion binding"/>
    <property type="evidence" value="ECO:0007669"/>
    <property type="project" value="UniProtKB-KW"/>
</dbReference>
<feature type="compositionally biased region" description="Polar residues" evidence="15">
    <location>
        <begin position="150"/>
        <end position="159"/>
    </location>
</feature>
<dbReference type="InterPro" id="IPR004329">
    <property type="entry name" value="CcmE"/>
</dbReference>
<organism evidence="17 18">
    <name type="scientific">Pseudidiomarina woesei</name>
    <dbReference type="NCBI Taxonomy" id="1381080"/>
    <lineage>
        <taxon>Bacteria</taxon>
        <taxon>Pseudomonadati</taxon>
        <taxon>Pseudomonadota</taxon>
        <taxon>Gammaproteobacteria</taxon>
        <taxon>Alteromonadales</taxon>
        <taxon>Idiomarinaceae</taxon>
        <taxon>Pseudidiomarina</taxon>
    </lineage>
</organism>
<dbReference type="NCBIfam" id="NF009731">
    <property type="entry name" value="PRK13254.1-5"/>
    <property type="match status" value="1"/>
</dbReference>
<dbReference type="Gene3D" id="2.40.50.140">
    <property type="entry name" value="Nucleic acid-binding proteins"/>
    <property type="match status" value="1"/>
</dbReference>
<dbReference type="FunFam" id="2.40.50.140:FF:000104">
    <property type="entry name" value="Cytochrome c-type biogenesis protein CcmE"/>
    <property type="match status" value="1"/>
</dbReference>
<keyword evidence="2 13" id="KW-1003">Cell membrane</keyword>
<evidence type="ECO:0000256" key="11">
    <source>
        <dbReference type="ARBA" id="ARBA00023136"/>
    </source>
</evidence>
<dbReference type="AlphaFoldDB" id="A0A0K6GYG3"/>
<dbReference type="PANTHER" id="PTHR34128:SF2">
    <property type="entry name" value="CYTOCHROME C-TYPE BIOGENESIS PROTEIN CCME HOMOLOG, MITOCHONDRIAL"/>
    <property type="match status" value="1"/>
</dbReference>
<dbReference type="EMBL" id="CYHB01000001">
    <property type="protein sequence ID" value="CUA83776.1"/>
    <property type="molecule type" value="Genomic_DNA"/>
</dbReference>
<keyword evidence="5 13" id="KW-0812">Transmembrane</keyword>
<dbReference type="RefSeq" id="WP_055438416.1">
    <property type="nucleotide sequence ID" value="NZ_CYHB01000001.1"/>
</dbReference>
<keyword evidence="3" id="KW-0997">Cell inner membrane</keyword>
<dbReference type="NCBIfam" id="NF009729">
    <property type="entry name" value="PRK13254.1-3"/>
    <property type="match status" value="1"/>
</dbReference>
<feature type="binding site" description="covalent" evidence="13 14">
    <location>
        <position position="130"/>
    </location>
    <ligand>
        <name>heme</name>
        <dbReference type="ChEBI" id="CHEBI:30413"/>
    </ligand>
</feature>
<feature type="compositionally biased region" description="Basic and acidic residues" evidence="15">
    <location>
        <begin position="160"/>
        <end position="174"/>
    </location>
</feature>
<dbReference type="SUPFAM" id="SSF82093">
    <property type="entry name" value="Heme chaperone CcmE"/>
    <property type="match status" value="1"/>
</dbReference>
<dbReference type="NCBIfam" id="NF009638">
    <property type="entry name" value="PRK13165.1"/>
    <property type="match status" value="1"/>
</dbReference>
<keyword evidence="9 13" id="KW-1133">Transmembrane helix</keyword>
<evidence type="ECO:0000256" key="1">
    <source>
        <dbReference type="ARBA" id="ARBA00004533"/>
    </source>
</evidence>
<protein>
    <recommendedName>
        <fullName evidence="13">Cytochrome c-type biogenesis protein CcmE</fullName>
    </recommendedName>
    <alternativeName>
        <fullName evidence="13">Cytochrome c maturation protein E</fullName>
    </alternativeName>
    <alternativeName>
        <fullName evidence="13">Heme chaperone CcmE</fullName>
    </alternativeName>
</protein>
<evidence type="ECO:0000256" key="3">
    <source>
        <dbReference type="ARBA" id="ARBA00022519"/>
    </source>
</evidence>
<keyword evidence="18" id="KW-1185">Reference proteome</keyword>
<evidence type="ECO:0000256" key="2">
    <source>
        <dbReference type="ARBA" id="ARBA00022475"/>
    </source>
</evidence>
<dbReference type="NCBIfam" id="NF009727">
    <property type="entry name" value="PRK13254.1-1"/>
    <property type="match status" value="1"/>
</dbReference>
<keyword evidence="11 13" id="KW-0472">Membrane</keyword>
<dbReference type="InterPro" id="IPR036127">
    <property type="entry name" value="CcmE-like_sf"/>
</dbReference>
<evidence type="ECO:0000256" key="5">
    <source>
        <dbReference type="ARBA" id="ARBA00022692"/>
    </source>
</evidence>
<keyword evidence="4 13" id="KW-0349">Heme</keyword>
<dbReference type="GO" id="GO:0005886">
    <property type="term" value="C:plasma membrane"/>
    <property type="evidence" value="ECO:0007669"/>
    <property type="project" value="UniProtKB-SubCell"/>
</dbReference>
<dbReference type="HAMAP" id="MF_01959">
    <property type="entry name" value="CcmE"/>
    <property type="match status" value="1"/>
</dbReference>
<evidence type="ECO:0000256" key="6">
    <source>
        <dbReference type="ARBA" id="ARBA00022723"/>
    </source>
</evidence>
<dbReference type="Pfam" id="PF03100">
    <property type="entry name" value="CcmE"/>
    <property type="match status" value="1"/>
</dbReference>
<evidence type="ECO:0000256" key="15">
    <source>
        <dbReference type="SAM" id="MobiDB-lite"/>
    </source>
</evidence>
<dbReference type="GO" id="GO:0017003">
    <property type="term" value="P:protein-heme linkage"/>
    <property type="evidence" value="ECO:0007669"/>
    <property type="project" value="UniProtKB-UniRule"/>
</dbReference>
<evidence type="ECO:0000313" key="18">
    <source>
        <dbReference type="Proteomes" id="UP000182598"/>
    </source>
</evidence>
<feature type="region of interest" description="Disordered" evidence="15">
    <location>
        <begin position="148"/>
        <end position="174"/>
    </location>
</feature>
<feature type="transmembrane region" description="Helical" evidence="16">
    <location>
        <begin position="9"/>
        <end position="30"/>
    </location>
</feature>
<comment type="function">
    <text evidence="12 13">Heme chaperone required for the biogenesis of c-type cytochromes. Transiently binds heme delivered by CcmC and transfers the heme to apo-cytochromes in a process facilitated by CcmF and CcmH.</text>
</comment>
<comment type="subcellular location">
    <subcellularLocation>
        <location evidence="1">Cell inner membrane</location>
    </subcellularLocation>
    <subcellularLocation>
        <location evidence="13">Cell membrane</location>
        <topology evidence="13">Single-pass type II membrane protein</topology>
    </subcellularLocation>
</comment>
<evidence type="ECO:0000256" key="9">
    <source>
        <dbReference type="ARBA" id="ARBA00022989"/>
    </source>
</evidence>
<feature type="binding site" description="axial binding residue" evidence="13 14">
    <location>
        <position position="134"/>
    </location>
    <ligand>
        <name>heme</name>
        <dbReference type="ChEBI" id="CHEBI:30413"/>
    </ligand>
    <ligandPart>
        <name>Fe</name>
        <dbReference type="ChEBI" id="CHEBI:18248"/>
    </ligandPart>
</feature>
<feature type="topological domain" description="Extracellular" evidence="13">
    <location>
        <begin position="30"/>
        <end position="174"/>
    </location>
</feature>
<evidence type="ECO:0000313" key="17">
    <source>
        <dbReference type="EMBL" id="CUA83776.1"/>
    </source>
</evidence>
<sequence>MIPRRKKRLAWVLSLVVGVAAAISLILYALTQNIDLFYTPSEMIEGKGKDLTRPHVGQRLRVGGMVVEGSVKRNPQTLEVSFKVTDTGPEVTVLYTGILPDLFREGQGIVAQGVLVEPTVLKATEVLAKHDEEYMPPELAEAMKGIKHVNPNQPNYTGSKQDDAQVDEKQGGYN</sequence>
<evidence type="ECO:0000256" key="16">
    <source>
        <dbReference type="SAM" id="Phobius"/>
    </source>
</evidence>
<name>A0A0K6GYG3_9GAMM</name>
<accession>A0A0K6GYG3</accession>
<keyword evidence="10 13" id="KW-0408">Iron</keyword>
<evidence type="ECO:0000256" key="7">
    <source>
        <dbReference type="ARBA" id="ARBA00022748"/>
    </source>
</evidence>
<evidence type="ECO:0000256" key="4">
    <source>
        <dbReference type="ARBA" id="ARBA00022617"/>
    </source>
</evidence>
<reference evidence="18" key="1">
    <citation type="submission" date="2015-08" db="EMBL/GenBank/DDBJ databases">
        <authorList>
            <person name="Varghese N."/>
        </authorList>
    </citation>
    <scope>NUCLEOTIDE SEQUENCE [LARGE SCALE GENOMIC DNA]</scope>
    <source>
        <strain evidence="18">DSM 27808</strain>
    </source>
</reference>
<gene>
    <name evidence="13" type="primary">ccmE</name>
    <name evidence="13" type="synonym">cycJ</name>
    <name evidence="17" type="ORF">Ga0061064_0767</name>
</gene>
<evidence type="ECO:0000256" key="10">
    <source>
        <dbReference type="ARBA" id="ARBA00023004"/>
    </source>
</evidence>
<dbReference type="GO" id="GO:0020037">
    <property type="term" value="F:heme binding"/>
    <property type="evidence" value="ECO:0007669"/>
    <property type="project" value="InterPro"/>
</dbReference>
<keyword evidence="6 13" id="KW-0479">Metal-binding</keyword>
<evidence type="ECO:0000256" key="12">
    <source>
        <dbReference type="ARBA" id="ARBA00056663"/>
    </source>
</evidence>
<dbReference type="InterPro" id="IPR012340">
    <property type="entry name" value="NA-bd_OB-fold"/>
</dbReference>
<proteinExistence type="inferred from homology"/>
<dbReference type="Proteomes" id="UP000182598">
    <property type="component" value="Unassembled WGS sequence"/>
</dbReference>
<dbReference type="PANTHER" id="PTHR34128">
    <property type="entry name" value="CYTOCHROME C-TYPE BIOGENESIS PROTEIN CCME HOMOLOG, MITOCHONDRIAL"/>
    <property type="match status" value="1"/>
</dbReference>
<evidence type="ECO:0000256" key="13">
    <source>
        <dbReference type="HAMAP-Rule" id="MF_01959"/>
    </source>
</evidence>
<evidence type="ECO:0000256" key="14">
    <source>
        <dbReference type="PIRSR" id="PIRSR604329-50"/>
    </source>
</evidence>
<dbReference type="OrthoDB" id="9793584at2"/>
<keyword evidence="7 13" id="KW-0201">Cytochrome c-type biogenesis</keyword>
<evidence type="ECO:0000256" key="8">
    <source>
        <dbReference type="ARBA" id="ARBA00022968"/>
    </source>
</evidence>
<dbReference type="GO" id="GO:0017004">
    <property type="term" value="P:cytochrome complex assembly"/>
    <property type="evidence" value="ECO:0007669"/>
    <property type="project" value="UniProtKB-KW"/>
</dbReference>